<dbReference type="Proteomes" id="UP000076512">
    <property type="component" value="Unassembled WGS sequence"/>
</dbReference>
<evidence type="ECO:0000313" key="3">
    <source>
        <dbReference type="Proteomes" id="UP000076512"/>
    </source>
</evidence>
<feature type="region of interest" description="Disordered" evidence="1">
    <location>
        <begin position="121"/>
        <end position="168"/>
    </location>
</feature>
<accession>A0A164IPY0</accession>
<protein>
    <submittedName>
        <fullName evidence="2">Uncharacterized protein</fullName>
    </submittedName>
</protein>
<dbReference type="EMBL" id="LWGR01000019">
    <property type="protein sequence ID" value="KZM69645.1"/>
    <property type="molecule type" value="Genomic_DNA"/>
</dbReference>
<gene>
    <name evidence="2" type="ORF">AWN90_07665</name>
</gene>
<reference evidence="2 3" key="1">
    <citation type="submission" date="2016-04" db="EMBL/GenBank/DDBJ databases">
        <authorList>
            <person name="Evans L.H."/>
            <person name="Alamgir A."/>
            <person name="Owens N."/>
            <person name="Weber N.D."/>
            <person name="Virtaneva K."/>
            <person name="Barbian K."/>
            <person name="Babar A."/>
            <person name="Rosenke K."/>
        </authorList>
    </citation>
    <scope>NUCLEOTIDE SEQUENCE [LARGE SCALE GENOMIC DNA]</scope>
    <source>
        <strain evidence="2 3">IFM 0406</strain>
    </source>
</reference>
<evidence type="ECO:0000313" key="2">
    <source>
        <dbReference type="EMBL" id="KZM69645.1"/>
    </source>
</evidence>
<proteinExistence type="predicted"/>
<organism evidence="2 3">
    <name type="scientific">Nocardia terpenica</name>
    <dbReference type="NCBI Taxonomy" id="455432"/>
    <lineage>
        <taxon>Bacteria</taxon>
        <taxon>Bacillati</taxon>
        <taxon>Actinomycetota</taxon>
        <taxon>Actinomycetes</taxon>
        <taxon>Mycobacteriales</taxon>
        <taxon>Nocardiaceae</taxon>
        <taxon>Nocardia</taxon>
    </lineage>
</organism>
<dbReference type="AlphaFoldDB" id="A0A164IPY0"/>
<name>A0A164IPY0_9NOCA</name>
<keyword evidence="3" id="KW-1185">Reference proteome</keyword>
<sequence>MIADLRRDLEQARTDADTRAEQARDAVVHEIGRALGLVADEHTDPEQVIAELTDRATTSDRKLREYRVNDAITAAADAHHGDRKLLLPYLRGAGALDELDTDAPDFTARIDSLVADAITANPKLANSPAVERSGGDFSAGASSPPVPDEEDIESLRRKVRDSIASSRT</sequence>
<evidence type="ECO:0000256" key="1">
    <source>
        <dbReference type="SAM" id="MobiDB-lite"/>
    </source>
</evidence>
<comment type="caution">
    <text evidence="2">The sequence shown here is derived from an EMBL/GenBank/DDBJ whole genome shotgun (WGS) entry which is preliminary data.</text>
</comment>